<accession>A0A8J7RJP6</accession>
<gene>
    <name evidence="1" type="ORF">J3E07_001577</name>
</gene>
<reference evidence="1" key="1">
    <citation type="submission" date="2021-03" db="EMBL/GenBank/DDBJ databases">
        <title>Genomic Encyclopedia of Type Strains, Phase IV (KMG-V): Genome sequencing to study the core and pangenomes of soil and plant-associated prokaryotes.</title>
        <authorList>
            <person name="Whitman W."/>
        </authorList>
    </citation>
    <scope>NUCLEOTIDE SEQUENCE</scope>
    <source>
        <strain evidence="1">C4</strain>
    </source>
</reference>
<sequence>MRMIVAVEATSETAVRTVCIQDNNVIGIVDDRYLKETYAIGQMMDIIMMGPALLTAQCKKGTVSGETISWTNSPAKMGDVLSVADDGSIRINDSTAKPNKVIGKVKSVEGTNFYEIMVGVL</sequence>
<name>A0A8J7RJP6_METVO</name>
<dbReference type="Proteomes" id="UP000740329">
    <property type="component" value="Unassembled WGS sequence"/>
</dbReference>
<evidence type="ECO:0000313" key="2">
    <source>
        <dbReference type="Proteomes" id="UP000740329"/>
    </source>
</evidence>
<evidence type="ECO:0000313" key="1">
    <source>
        <dbReference type="EMBL" id="MBP2202136.1"/>
    </source>
</evidence>
<dbReference type="RefSeq" id="WP_209591656.1">
    <property type="nucleotide sequence ID" value="NZ_JAGGMV010000007.1"/>
</dbReference>
<comment type="caution">
    <text evidence="1">The sequence shown here is derived from an EMBL/GenBank/DDBJ whole genome shotgun (WGS) entry which is preliminary data.</text>
</comment>
<organism evidence="1 2">
    <name type="scientific">Methanococcus voltae</name>
    <dbReference type="NCBI Taxonomy" id="2188"/>
    <lineage>
        <taxon>Archaea</taxon>
        <taxon>Methanobacteriati</taxon>
        <taxon>Methanobacteriota</taxon>
        <taxon>Methanomada group</taxon>
        <taxon>Methanococci</taxon>
        <taxon>Methanococcales</taxon>
        <taxon>Methanococcaceae</taxon>
        <taxon>Methanococcus</taxon>
    </lineage>
</organism>
<dbReference type="AlphaFoldDB" id="A0A8J7RJP6"/>
<proteinExistence type="predicted"/>
<dbReference type="EMBL" id="JAGGMV010000007">
    <property type="protein sequence ID" value="MBP2202136.1"/>
    <property type="molecule type" value="Genomic_DNA"/>
</dbReference>
<protein>
    <submittedName>
        <fullName evidence="1">Uncharacterized protein</fullName>
    </submittedName>
</protein>